<feature type="chain" id="PRO_5046514536" description="Activator protein" evidence="1">
    <location>
        <begin position="27"/>
        <end position="157"/>
    </location>
</feature>
<feature type="signal peptide" evidence="1">
    <location>
        <begin position="1"/>
        <end position="26"/>
    </location>
</feature>
<evidence type="ECO:0000313" key="2">
    <source>
        <dbReference type="EMBL" id="MET4682227.1"/>
    </source>
</evidence>
<gene>
    <name evidence="2" type="ORF">ABIE19_000136</name>
</gene>
<accession>A0ABV2R8I1</accession>
<organism evidence="2 3">
    <name type="scientific">Brevundimonas faecalis</name>
    <dbReference type="NCBI Taxonomy" id="947378"/>
    <lineage>
        <taxon>Bacteria</taxon>
        <taxon>Pseudomonadati</taxon>
        <taxon>Pseudomonadota</taxon>
        <taxon>Alphaproteobacteria</taxon>
        <taxon>Caulobacterales</taxon>
        <taxon>Caulobacteraceae</taxon>
        <taxon>Brevundimonas</taxon>
    </lineage>
</organism>
<name>A0ABV2R8I1_9CAUL</name>
<reference evidence="2 3" key="1">
    <citation type="submission" date="2024-06" db="EMBL/GenBank/DDBJ databases">
        <title>Sorghum-associated microbial communities from plants grown in Nebraska, USA.</title>
        <authorList>
            <person name="Schachtman D."/>
        </authorList>
    </citation>
    <scope>NUCLEOTIDE SEQUENCE [LARGE SCALE GENOMIC DNA]</scope>
    <source>
        <strain evidence="2 3">2814</strain>
    </source>
</reference>
<keyword evidence="3" id="KW-1185">Reference proteome</keyword>
<sequence length="157" mass="15838">MKYMSKVAVAAFAAVSMIAAASAASAQTVSPTGAVTVSGQLTQGLNGVSWFDTVCNTTFTGTADAAGFTLTGISSVKVSGPLSCDDGIQLPVRINALSSSQLSIEELVVDTRLGSCSGTDIRVPWNNANSSVTVPTTAIGFCRLAGTLTVSPATTIN</sequence>
<dbReference type="EMBL" id="JBEPTF010000001">
    <property type="protein sequence ID" value="MET4682227.1"/>
    <property type="molecule type" value="Genomic_DNA"/>
</dbReference>
<evidence type="ECO:0000256" key="1">
    <source>
        <dbReference type="SAM" id="SignalP"/>
    </source>
</evidence>
<proteinExistence type="predicted"/>
<dbReference type="RefSeq" id="WP_354087186.1">
    <property type="nucleotide sequence ID" value="NZ_JBEPTF010000001.1"/>
</dbReference>
<protein>
    <recommendedName>
        <fullName evidence="4">Activator protein</fullName>
    </recommendedName>
</protein>
<keyword evidence="1" id="KW-0732">Signal</keyword>
<dbReference type="Proteomes" id="UP001549313">
    <property type="component" value="Unassembled WGS sequence"/>
</dbReference>
<evidence type="ECO:0000313" key="3">
    <source>
        <dbReference type="Proteomes" id="UP001549313"/>
    </source>
</evidence>
<comment type="caution">
    <text evidence="2">The sequence shown here is derived from an EMBL/GenBank/DDBJ whole genome shotgun (WGS) entry which is preliminary data.</text>
</comment>
<evidence type="ECO:0008006" key="4">
    <source>
        <dbReference type="Google" id="ProtNLM"/>
    </source>
</evidence>